<dbReference type="AlphaFoldDB" id="A0A395MC85"/>
<proteinExistence type="predicted"/>
<dbReference type="EMBL" id="PXXK01000403">
    <property type="protein sequence ID" value="RFN44709.1"/>
    <property type="molecule type" value="Genomic_DNA"/>
</dbReference>
<evidence type="ECO:0008006" key="4">
    <source>
        <dbReference type="Google" id="ProtNLM"/>
    </source>
</evidence>
<sequence length="403" mass="45426">MPTDANLKAARAVVLSRQRLQKGLSRDAAGPPKKPLSFRDAEAQYPGSSRASIARIVKRLEAADTVDYDDVAEPKIGRPRMLTEAEEEAIVTYIMWMDKLGLPALKWEIEDAALTLMRCCDPESREGAQAEYEEAGVEDTQEWFQRLEEAIRMKNIGASETWNADEAGVRVEYLLCKQLGKKKTCTPAYASLLPSETRFLSASVTAESIGERYHDILSSPTRQGLKHIRNIVHEAVLLEDVIKKYVDNRKTRIEKRYHERKRGKRAKTVSDLIPLLPDEVRESIPKVQFALKLLNAVDFTALLYSDDTVDFRLTREKPDEEMDEEEETLPLINVITHEEAVMALLPPKSPSLLLLPDYDSPPPSTPCPYKHQTQLHDSLRELIREGRAFAAGSLTGQDNTDTA</sequence>
<organism evidence="2 3">
    <name type="scientific">Fusarium flagelliforme</name>
    <dbReference type="NCBI Taxonomy" id="2675880"/>
    <lineage>
        <taxon>Eukaryota</taxon>
        <taxon>Fungi</taxon>
        <taxon>Dikarya</taxon>
        <taxon>Ascomycota</taxon>
        <taxon>Pezizomycotina</taxon>
        <taxon>Sordariomycetes</taxon>
        <taxon>Hypocreomycetidae</taxon>
        <taxon>Hypocreales</taxon>
        <taxon>Nectriaceae</taxon>
        <taxon>Fusarium</taxon>
        <taxon>Fusarium incarnatum-equiseti species complex</taxon>
    </lineage>
</organism>
<evidence type="ECO:0000256" key="1">
    <source>
        <dbReference type="SAM" id="MobiDB-lite"/>
    </source>
</evidence>
<gene>
    <name evidence="2" type="ORF">FIE12Z_11051</name>
</gene>
<dbReference type="Proteomes" id="UP000265631">
    <property type="component" value="Unassembled WGS sequence"/>
</dbReference>
<comment type="caution">
    <text evidence="2">The sequence shown here is derived from an EMBL/GenBank/DDBJ whole genome shotgun (WGS) entry which is preliminary data.</text>
</comment>
<dbReference type="STRING" id="2594813.A0A395MC85"/>
<reference evidence="2 3" key="1">
    <citation type="journal article" date="2018" name="PLoS Pathog.">
        <title>Evolution of structural diversity of trichothecenes, a family of toxins produced by plant pathogenic and entomopathogenic fungi.</title>
        <authorList>
            <person name="Proctor R.H."/>
            <person name="McCormick S.P."/>
            <person name="Kim H.S."/>
            <person name="Cardoza R.E."/>
            <person name="Stanley A.M."/>
            <person name="Lindo L."/>
            <person name="Kelly A."/>
            <person name="Brown D.W."/>
            <person name="Lee T."/>
            <person name="Vaughan M.M."/>
            <person name="Alexander N.J."/>
            <person name="Busman M."/>
            <person name="Gutierrez S."/>
        </authorList>
    </citation>
    <scope>NUCLEOTIDE SEQUENCE [LARGE SCALE GENOMIC DNA]</scope>
    <source>
        <strain evidence="2 3">NRRL 13405</strain>
    </source>
</reference>
<name>A0A395MC85_9HYPO</name>
<protein>
    <recommendedName>
        <fullName evidence="4">HTH CENPB-type domain-containing protein</fullName>
    </recommendedName>
</protein>
<feature type="region of interest" description="Disordered" evidence="1">
    <location>
        <begin position="20"/>
        <end position="41"/>
    </location>
</feature>
<accession>A0A395MC85</accession>
<evidence type="ECO:0000313" key="2">
    <source>
        <dbReference type="EMBL" id="RFN44709.1"/>
    </source>
</evidence>
<keyword evidence="3" id="KW-1185">Reference proteome</keyword>
<evidence type="ECO:0000313" key="3">
    <source>
        <dbReference type="Proteomes" id="UP000265631"/>
    </source>
</evidence>